<protein>
    <submittedName>
        <fullName evidence="6">LysR family transcriptional regulator</fullName>
    </submittedName>
</protein>
<sequence>MPRQPRKPASPCTRSQGQRPCGQRTDTDAADAAHRGTRWPSRSSGPPRPPLKILATSSPGRPATSRAAACLHLVQSALSVSIRSLERELGGRLFDRTTHRVELIDAGRVLLAEARSALSAVDAARDAVAAAHGGLGGTVPLGRRTR</sequence>
<dbReference type="RefSeq" id="WP_152167158.1">
    <property type="nucleotide sequence ID" value="NZ_CP045096.1"/>
</dbReference>
<feature type="region of interest" description="Disordered" evidence="4">
    <location>
        <begin position="1"/>
        <end position="64"/>
    </location>
</feature>
<dbReference type="EMBL" id="CP045096">
    <property type="protein sequence ID" value="QFQ95626.1"/>
    <property type="molecule type" value="Genomic_DNA"/>
</dbReference>
<dbReference type="GO" id="GO:0003700">
    <property type="term" value="F:DNA-binding transcription factor activity"/>
    <property type="evidence" value="ECO:0007669"/>
    <property type="project" value="InterPro"/>
</dbReference>
<keyword evidence="3" id="KW-0804">Transcription</keyword>
<dbReference type="PROSITE" id="PS50931">
    <property type="entry name" value="HTH_LYSR"/>
    <property type="match status" value="1"/>
</dbReference>
<dbReference type="AlphaFoldDB" id="A0A5P8JXU4"/>
<dbReference type="PANTHER" id="PTHR30126">
    <property type="entry name" value="HTH-TYPE TRANSCRIPTIONAL REGULATOR"/>
    <property type="match status" value="1"/>
</dbReference>
<proteinExistence type="inferred from homology"/>
<evidence type="ECO:0000256" key="2">
    <source>
        <dbReference type="ARBA" id="ARBA00023015"/>
    </source>
</evidence>
<dbReference type="PRINTS" id="PR00039">
    <property type="entry name" value="HTHLYSR"/>
</dbReference>
<evidence type="ECO:0000259" key="5">
    <source>
        <dbReference type="PROSITE" id="PS50931"/>
    </source>
</evidence>
<organism evidence="6 7">
    <name type="scientific">Streptomyces phaeolivaceus</name>
    <dbReference type="NCBI Taxonomy" id="2653200"/>
    <lineage>
        <taxon>Bacteria</taxon>
        <taxon>Bacillati</taxon>
        <taxon>Actinomycetota</taxon>
        <taxon>Actinomycetes</taxon>
        <taxon>Kitasatosporales</taxon>
        <taxon>Streptomycetaceae</taxon>
        <taxon>Streptomyces</taxon>
    </lineage>
</organism>
<dbReference type="InterPro" id="IPR036388">
    <property type="entry name" value="WH-like_DNA-bd_sf"/>
</dbReference>
<evidence type="ECO:0000256" key="3">
    <source>
        <dbReference type="ARBA" id="ARBA00023163"/>
    </source>
</evidence>
<evidence type="ECO:0000256" key="1">
    <source>
        <dbReference type="ARBA" id="ARBA00009437"/>
    </source>
</evidence>
<accession>A0A5P8JXU4</accession>
<reference evidence="6 7" key="1">
    <citation type="submission" date="2019-10" db="EMBL/GenBank/DDBJ databases">
        <title>Streptomyces sp. strain GY16 isolated from leaves of Broussonetia papyrifera.</title>
        <authorList>
            <person name="Mo P."/>
        </authorList>
    </citation>
    <scope>NUCLEOTIDE SEQUENCE [LARGE SCALE GENOMIC DNA]</scope>
    <source>
        <strain evidence="6 7">GY16</strain>
    </source>
</reference>
<dbReference type="InterPro" id="IPR000847">
    <property type="entry name" value="LysR_HTH_N"/>
</dbReference>
<dbReference type="PANTHER" id="PTHR30126:SF39">
    <property type="entry name" value="HTH-TYPE TRANSCRIPTIONAL REGULATOR CYSL"/>
    <property type="match status" value="1"/>
</dbReference>
<evidence type="ECO:0000256" key="4">
    <source>
        <dbReference type="SAM" id="MobiDB-lite"/>
    </source>
</evidence>
<keyword evidence="2" id="KW-0805">Transcription regulation</keyword>
<feature type="compositionally biased region" description="Basic and acidic residues" evidence="4">
    <location>
        <begin position="25"/>
        <end position="34"/>
    </location>
</feature>
<dbReference type="KEGG" id="sphv:F9278_04865"/>
<dbReference type="Gene3D" id="1.10.10.10">
    <property type="entry name" value="Winged helix-like DNA-binding domain superfamily/Winged helix DNA-binding domain"/>
    <property type="match status" value="1"/>
</dbReference>
<comment type="similarity">
    <text evidence="1">Belongs to the LysR transcriptional regulatory family.</text>
</comment>
<keyword evidence="7" id="KW-1185">Reference proteome</keyword>
<name>A0A5P8JXU4_9ACTN</name>
<dbReference type="SUPFAM" id="SSF46785">
    <property type="entry name" value="Winged helix' DNA-binding domain"/>
    <property type="match status" value="1"/>
</dbReference>
<evidence type="ECO:0000313" key="6">
    <source>
        <dbReference type="EMBL" id="QFQ95626.1"/>
    </source>
</evidence>
<dbReference type="Pfam" id="PF00126">
    <property type="entry name" value="HTH_1"/>
    <property type="match status" value="1"/>
</dbReference>
<feature type="domain" description="HTH lysR-type" evidence="5">
    <location>
        <begin position="65"/>
        <end position="104"/>
    </location>
</feature>
<dbReference type="InterPro" id="IPR036390">
    <property type="entry name" value="WH_DNA-bd_sf"/>
</dbReference>
<dbReference type="Proteomes" id="UP000327294">
    <property type="component" value="Chromosome"/>
</dbReference>
<evidence type="ECO:0000313" key="7">
    <source>
        <dbReference type="Proteomes" id="UP000327294"/>
    </source>
</evidence>
<dbReference type="GO" id="GO:0000976">
    <property type="term" value="F:transcription cis-regulatory region binding"/>
    <property type="evidence" value="ECO:0007669"/>
    <property type="project" value="TreeGrafter"/>
</dbReference>
<gene>
    <name evidence="6" type="ORF">F9278_04865</name>
</gene>